<dbReference type="Gene3D" id="3.10.129.10">
    <property type="entry name" value="Hotdog Thioesterase"/>
    <property type="match status" value="1"/>
</dbReference>
<gene>
    <name evidence="2" type="ORF">C8D97_10237</name>
</gene>
<dbReference type="Proteomes" id="UP000245790">
    <property type="component" value="Unassembled WGS sequence"/>
</dbReference>
<name>A0A316FYI1_9GAMM</name>
<keyword evidence="3" id="KW-1185">Reference proteome</keyword>
<organism evidence="2 3">
    <name type="scientific">Pleionea mediterranea</name>
    <dbReference type="NCBI Taxonomy" id="523701"/>
    <lineage>
        <taxon>Bacteria</taxon>
        <taxon>Pseudomonadati</taxon>
        <taxon>Pseudomonadota</taxon>
        <taxon>Gammaproteobacteria</taxon>
        <taxon>Oceanospirillales</taxon>
        <taxon>Pleioneaceae</taxon>
        <taxon>Pleionea</taxon>
    </lineage>
</organism>
<comment type="caution">
    <text evidence="2">The sequence shown here is derived from an EMBL/GenBank/DDBJ whole genome shotgun (WGS) entry which is preliminary data.</text>
</comment>
<dbReference type="InterPro" id="IPR012660">
    <property type="entry name" value="YiiD_C"/>
</dbReference>
<proteinExistence type="predicted"/>
<reference evidence="2 3" key="1">
    <citation type="submission" date="2018-05" db="EMBL/GenBank/DDBJ databases">
        <title>Genomic Encyclopedia of Type Strains, Phase IV (KMG-IV): sequencing the most valuable type-strain genomes for metagenomic binning, comparative biology and taxonomic classification.</title>
        <authorList>
            <person name="Goeker M."/>
        </authorList>
    </citation>
    <scope>NUCLEOTIDE SEQUENCE [LARGE SCALE GENOMIC DNA]</scope>
    <source>
        <strain evidence="2 3">DSM 25350</strain>
    </source>
</reference>
<accession>A0A316FYI1</accession>
<evidence type="ECO:0000259" key="1">
    <source>
        <dbReference type="Pfam" id="PF09500"/>
    </source>
</evidence>
<evidence type="ECO:0000313" key="3">
    <source>
        <dbReference type="Proteomes" id="UP000245790"/>
    </source>
</evidence>
<evidence type="ECO:0000313" key="2">
    <source>
        <dbReference type="EMBL" id="PWK53649.1"/>
    </source>
</evidence>
<protein>
    <submittedName>
        <fullName evidence="2">Thioesterase domain-containing protein</fullName>
    </submittedName>
</protein>
<dbReference type="Pfam" id="PF09500">
    <property type="entry name" value="YiiD_C"/>
    <property type="match status" value="1"/>
</dbReference>
<sequence>MDPINYWNTTIHQDIPATKLLGITIQSLSEQAIQVTAPLEQNINGHQTAFAGSIYTLGITSGWTLISAFLKSNNIKASVVAGQADISYKRPIAGDLIANCQFDNQSPLINWQQSWSLNKSAKQPLIIEVSHDAIVSAKITATFYIKKIS</sequence>
<dbReference type="EMBL" id="QGGU01000002">
    <property type="protein sequence ID" value="PWK53649.1"/>
    <property type="molecule type" value="Genomic_DNA"/>
</dbReference>
<feature type="domain" description="Thioesterase putative" evidence="1">
    <location>
        <begin position="8"/>
        <end position="145"/>
    </location>
</feature>
<dbReference type="InterPro" id="IPR029069">
    <property type="entry name" value="HotDog_dom_sf"/>
</dbReference>
<dbReference type="SUPFAM" id="SSF54637">
    <property type="entry name" value="Thioesterase/thiol ester dehydrase-isomerase"/>
    <property type="match status" value="1"/>
</dbReference>
<dbReference type="AlphaFoldDB" id="A0A316FYI1"/>